<feature type="compositionally biased region" description="Acidic residues" evidence="1">
    <location>
        <begin position="51"/>
        <end position="65"/>
    </location>
</feature>
<feature type="region of interest" description="Disordered" evidence="1">
    <location>
        <begin position="198"/>
        <end position="264"/>
    </location>
</feature>
<organism evidence="2 3">
    <name type="scientific">Monosporascus ibericus</name>
    <dbReference type="NCBI Taxonomy" id="155417"/>
    <lineage>
        <taxon>Eukaryota</taxon>
        <taxon>Fungi</taxon>
        <taxon>Dikarya</taxon>
        <taxon>Ascomycota</taxon>
        <taxon>Pezizomycotina</taxon>
        <taxon>Sordariomycetes</taxon>
        <taxon>Xylariomycetidae</taxon>
        <taxon>Xylariales</taxon>
        <taxon>Xylariales incertae sedis</taxon>
        <taxon>Monosporascus</taxon>
    </lineage>
</organism>
<feature type="region of interest" description="Disordered" evidence="1">
    <location>
        <begin position="1"/>
        <end position="21"/>
    </location>
</feature>
<evidence type="ECO:0000313" key="2">
    <source>
        <dbReference type="EMBL" id="RYO88319.1"/>
    </source>
</evidence>
<name>A0A4Q4SYZ1_9PEZI</name>
<dbReference type="AlphaFoldDB" id="A0A4Q4SYZ1"/>
<accession>A0A4Q4SYZ1</accession>
<feature type="region of interest" description="Disordered" evidence="1">
    <location>
        <begin position="84"/>
        <end position="108"/>
    </location>
</feature>
<reference evidence="2 3" key="1">
    <citation type="submission" date="2018-06" db="EMBL/GenBank/DDBJ databases">
        <title>Complete Genomes of Monosporascus.</title>
        <authorList>
            <person name="Robinson A.J."/>
            <person name="Natvig D.O."/>
        </authorList>
    </citation>
    <scope>NUCLEOTIDE SEQUENCE [LARGE SCALE GENOMIC DNA]</scope>
    <source>
        <strain evidence="2 3">CBS 110550</strain>
    </source>
</reference>
<feature type="compositionally biased region" description="Basic and acidic residues" evidence="1">
    <location>
        <begin position="230"/>
        <end position="250"/>
    </location>
</feature>
<dbReference type="EMBL" id="QJNU01000724">
    <property type="protein sequence ID" value="RYO88319.1"/>
    <property type="molecule type" value="Genomic_DNA"/>
</dbReference>
<sequence length="264" mass="29683">MLKEPDNHGEAWKHEKGPTREERVLFAREAANQEQQRQIEALQNECNYGEDGLEENTDYPDPEKEDNDHVTMVDPDARLVLCDPRTGLPASPKPADKARGGRNVNGMDVSKRQKSIGTAAKTGDRNFWKGVPKPVILPIEPSRSTRPPPPRFTSLVTAAGIERTRQGIQEMVIGMKSHPESNAICKGRDTIMVNKDTKRKLPPTIPQPNTKGSTRGAFLPPMRAKQVLHPHLENEKKEKEKMAREERAMTKMDFVYSRKSSSAM</sequence>
<evidence type="ECO:0000313" key="3">
    <source>
        <dbReference type="Proteomes" id="UP000293360"/>
    </source>
</evidence>
<gene>
    <name evidence="2" type="ORF">DL764_008749</name>
</gene>
<dbReference type="OrthoDB" id="4725613at2759"/>
<comment type="caution">
    <text evidence="2">The sequence shown here is derived from an EMBL/GenBank/DDBJ whole genome shotgun (WGS) entry which is preliminary data.</text>
</comment>
<feature type="region of interest" description="Disordered" evidence="1">
    <location>
        <begin position="47"/>
        <end position="69"/>
    </location>
</feature>
<keyword evidence="3" id="KW-1185">Reference proteome</keyword>
<dbReference type="Proteomes" id="UP000293360">
    <property type="component" value="Unassembled WGS sequence"/>
</dbReference>
<proteinExistence type="predicted"/>
<protein>
    <submittedName>
        <fullName evidence="2">Uncharacterized protein</fullName>
    </submittedName>
</protein>
<evidence type="ECO:0000256" key="1">
    <source>
        <dbReference type="SAM" id="MobiDB-lite"/>
    </source>
</evidence>